<dbReference type="SUPFAM" id="SSF47986">
    <property type="entry name" value="DEATH domain"/>
    <property type="match status" value="1"/>
</dbReference>
<comment type="caution">
    <text evidence="2">The sequence shown here is derived from an EMBL/GenBank/DDBJ whole genome shotgun (WGS) entry which is preliminary data.</text>
</comment>
<proteinExistence type="predicted"/>
<gene>
    <name evidence="2" type="ORF">EDS130_LOCUS37847</name>
</gene>
<evidence type="ECO:0000313" key="2">
    <source>
        <dbReference type="EMBL" id="CAF1425718.1"/>
    </source>
</evidence>
<protein>
    <recommendedName>
        <fullName evidence="1">DED domain-containing protein</fullName>
    </recommendedName>
</protein>
<dbReference type="InterPro" id="IPR011029">
    <property type="entry name" value="DEATH-like_dom_sf"/>
</dbReference>
<name>A0A815MK68_ADIRI</name>
<evidence type="ECO:0000313" key="3">
    <source>
        <dbReference type="Proteomes" id="UP000663852"/>
    </source>
</evidence>
<dbReference type="Proteomes" id="UP000663852">
    <property type="component" value="Unassembled WGS sequence"/>
</dbReference>
<dbReference type="Gene3D" id="1.10.533.10">
    <property type="entry name" value="Death Domain, Fas"/>
    <property type="match status" value="1"/>
</dbReference>
<feature type="domain" description="DED" evidence="1">
    <location>
        <begin position="5"/>
        <end position="85"/>
    </location>
</feature>
<dbReference type="GO" id="GO:0042981">
    <property type="term" value="P:regulation of apoptotic process"/>
    <property type="evidence" value="ECO:0007669"/>
    <property type="project" value="InterPro"/>
</dbReference>
<evidence type="ECO:0000259" key="1">
    <source>
        <dbReference type="PROSITE" id="PS50168"/>
    </source>
</evidence>
<sequence>MDNTRLRSTILSAIDRLNDNDLVCLHSCLGDDVPRRLRDDRTRSGTLKLIDSLFDRNKINNEYLTYLIQVFDQIQCYDAAKPLKEYMKQNRAMVTSQLVRSPPLGAAVFADAFEDEDRISEDLILHSSNELYKSDWKKPLYTSFHSGAFEPV</sequence>
<reference evidence="2" key="1">
    <citation type="submission" date="2021-02" db="EMBL/GenBank/DDBJ databases">
        <authorList>
            <person name="Nowell W R."/>
        </authorList>
    </citation>
    <scope>NUCLEOTIDE SEQUENCE</scope>
</reference>
<dbReference type="EMBL" id="CAJNOJ010000381">
    <property type="protein sequence ID" value="CAF1425718.1"/>
    <property type="molecule type" value="Genomic_DNA"/>
</dbReference>
<accession>A0A815MK68</accession>
<dbReference type="InterPro" id="IPR001875">
    <property type="entry name" value="DED_dom"/>
</dbReference>
<dbReference type="PROSITE" id="PS50168">
    <property type="entry name" value="DED"/>
    <property type="match status" value="1"/>
</dbReference>
<organism evidence="2 3">
    <name type="scientific">Adineta ricciae</name>
    <name type="common">Rotifer</name>
    <dbReference type="NCBI Taxonomy" id="249248"/>
    <lineage>
        <taxon>Eukaryota</taxon>
        <taxon>Metazoa</taxon>
        <taxon>Spiralia</taxon>
        <taxon>Gnathifera</taxon>
        <taxon>Rotifera</taxon>
        <taxon>Eurotatoria</taxon>
        <taxon>Bdelloidea</taxon>
        <taxon>Adinetida</taxon>
        <taxon>Adinetidae</taxon>
        <taxon>Adineta</taxon>
    </lineage>
</organism>
<dbReference type="AlphaFoldDB" id="A0A815MK68"/>